<name>A0A9W9HPE2_9EURO</name>
<keyword evidence="3" id="KW-1185">Reference proteome</keyword>
<organism evidence="2 3">
    <name type="scientific">Penicillium canariense</name>
    <dbReference type="NCBI Taxonomy" id="189055"/>
    <lineage>
        <taxon>Eukaryota</taxon>
        <taxon>Fungi</taxon>
        <taxon>Dikarya</taxon>
        <taxon>Ascomycota</taxon>
        <taxon>Pezizomycotina</taxon>
        <taxon>Eurotiomycetes</taxon>
        <taxon>Eurotiomycetidae</taxon>
        <taxon>Eurotiales</taxon>
        <taxon>Aspergillaceae</taxon>
        <taxon>Penicillium</taxon>
    </lineage>
</organism>
<dbReference type="OrthoDB" id="5404564at2759"/>
<protein>
    <recommendedName>
        <fullName evidence="4">Fungal N-terminal domain-containing protein</fullName>
    </recommendedName>
</protein>
<feature type="region of interest" description="Disordered" evidence="1">
    <location>
        <begin position="100"/>
        <end position="128"/>
    </location>
</feature>
<evidence type="ECO:0000313" key="2">
    <source>
        <dbReference type="EMBL" id="KAJ5153032.1"/>
    </source>
</evidence>
<accession>A0A9W9HPE2</accession>
<gene>
    <name evidence="2" type="ORF">N7482_009510</name>
</gene>
<sequence length="480" mass="53487">MSFGFSIGDIILCSEIAYRLFSSVTDGRKRASRDLKELEDTLFGLYCALNHLQRDHKAILAQAPAESGDNAGQMHLQLGYMIRACLETLQELDSATAKYREAATESSRPSLGSQLSLTGAPSPQPAKTSLKIQWKRVMWDLRGDSFSKYRSKLQSHTDSINLLLNTFIWSATNRIEKDGTDQSQKLDEIMNQASQFNSNVLQLVRTLYAGMTMSRPQYALGPHGPMPSTGQFMAASLALPDAGQPIGTRSVEEIHFEVATLPKPTPRALPAIPLRASVVSHKIKQSRWTPPAWPSGQPLQLPSSIRVINEARQVVGQKEFEEHQRKLNVVSSAHQQRGPQPNPPEEGIPTVQKLSRQIENIFQTLDVPTSARVTTNSDLQTDIVAWVFGLDDLSEQLQVSPAVFGKHEKSAVIRDISKLLVTLNRLLEESKPENQGVFYDASKSRVDQVFARLRGLSTLCEKEIEEFEDERDDWKASALL</sequence>
<dbReference type="EMBL" id="JAPQKN010000007">
    <property type="protein sequence ID" value="KAJ5153032.1"/>
    <property type="molecule type" value="Genomic_DNA"/>
</dbReference>
<evidence type="ECO:0000256" key="1">
    <source>
        <dbReference type="SAM" id="MobiDB-lite"/>
    </source>
</evidence>
<reference evidence="2" key="2">
    <citation type="journal article" date="2023" name="IMA Fungus">
        <title>Comparative genomic study of the Penicillium genus elucidates a diverse pangenome and 15 lateral gene transfer events.</title>
        <authorList>
            <person name="Petersen C."/>
            <person name="Sorensen T."/>
            <person name="Nielsen M.R."/>
            <person name="Sondergaard T.E."/>
            <person name="Sorensen J.L."/>
            <person name="Fitzpatrick D.A."/>
            <person name="Frisvad J.C."/>
            <person name="Nielsen K.L."/>
        </authorList>
    </citation>
    <scope>NUCLEOTIDE SEQUENCE</scope>
    <source>
        <strain evidence="2">IBT 26290</strain>
    </source>
</reference>
<comment type="caution">
    <text evidence="2">The sequence shown here is derived from an EMBL/GenBank/DDBJ whole genome shotgun (WGS) entry which is preliminary data.</text>
</comment>
<dbReference type="Proteomes" id="UP001149163">
    <property type="component" value="Unassembled WGS sequence"/>
</dbReference>
<evidence type="ECO:0008006" key="4">
    <source>
        <dbReference type="Google" id="ProtNLM"/>
    </source>
</evidence>
<proteinExistence type="predicted"/>
<dbReference type="PANTHER" id="PTHR38886:SF1">
    <property type="entry name" value="NACHT-NTPASE AND P-LOOP NTPASES N-TERMINAL DOMAIN-CONTAINING PROTEIN"/>
    <property type="match status" value="1"/>
</dbReference>
<dbReference type="PANTHER" id="PTHR38886">
    <property type="entry name" value="SESA DOMAIN-CONTAINING PROTEIN"/>
    <property type="match status" value="1"/>
</dbReference>
<evidence type="ECO:0000313" key="3">
    <source>
        <dbReference type="Proteomes" id="UP001149163"/>
    </source>
</evidence>
<dbReference type="GeneID" id="81430810"/>
<feature type="compositionally biased region" description="Polar residues" evidence="1">
    <location>
        <begin position="104"/>
        <end position="128"/>
    </location>
</feature>
<dbReference type="AlphaFoldDB" id="A0A9W9HPE2"/>
<reference evidence="2" key="1">
    <citation type="submission" date="2022-11" db="EMBL/GenBank/DDBJ databases">
        <authorList>
            <person name="Petersen C."/>
        </authorList>
    </citation>
    <scope>NUCLEOTIDE SEQUENCE</scope>
    <source>
        <strain evidence="2">IBT 26290</strain>
    </source>
</reference>
<dbReference type="RefSeq" id="XP_056539340.1">
    <property type="nucleotide sequence ID" value="XM_056691634.1"/>
</dbReference>